<dbReference type="Pfam" id="PF10291">
    <property type="entry name" value="muHD"/>
    <property type="match status" value="1"/>
</dbReference>
<dbReference type="PROSITE" id="PS51072">
    <property type="entry name" value="MHD"/>
    <property type="match status" value="1"/>
</dbReference>
<sequence length="986" mass="104091">MADSLPEETWVNAFEGVQPRTLLTSLQRRQHASQTHVHALAELFRERSVIEQEYATKLQKLARAAESGQLNGKGGLEWDRSGGEANLFNSVLSDINETATAHGNLSQQLKSDFEQPVRELPNKIVPWRRIGEQESSLDRALKDQEKVHAKYEKAANKANSAKAEQLASELSQLDGTIRSQSPKVWTTFQRLDEERLRALKEVVVRFATVRSDAANKEGERAASTLSSLLGWETSDEVITIGHRLGASGGSARSSTNRPPPPAVSTAAKRQSVLPGMLPSPGSDFSPRVQRANGSSSNLSSGGGGGGGGFGGLKSMLSRKGTTRQRSGSEATSTRSARRPTGDMFEPLDESERINERALDSQSVREYRESPERTIENERFHEPASRQTGPGHGQTPPVDSEGFSIAPADRHRNPWEDPNDLIPTPASGKGPSAAGGVALPSAILAADQRKAQDNQSSTASSIGGDDAPRLNLALSPNVIQESEEERQAALAKMQQTLQMAPQAPTRRGTVARGRREVRNTIQASAKENGPIPQQHIKALAQMGDDEERLADTKARLTGTQEGSQLTTPVIDRRPSLSSINSSSNPFESPGVTPGAISKEPFGGSAAANHTSDSQARTSAANGAGYATAGVVGAGALAAGAVAGAAIAKAPTDNSISGAPLSAEPESLSSPPVPSGAEQAKSPLSVPTSPVTGTSHVASLSSSAITSPVDAPVTQTVPGLNASVIETVHAWTQKLASQRTVISGEIHVSLLATAARAQPQPGAALHIRITNFDALESIAPNPAFLAQVPDRPGEYYLNADAVAQATTNPEAGSKSPGPVLFKYHVLVPAGQETAVAPLVLNPAFQVKDGETRMILQYRSVANAGPISRFRLTAHFPAEPVITNTQSKPLSGTWAPEDDSTERRITWTPPQAQTGVEGKIIARFITGQASRVPPSSVDAHFVLPDHLLSGIGLEVVGDTPTVISGWEAFDNVSRVTVSGKYVGGIVLNP</sequence>
<accession>A0ABR3PX99</accession>
<keyword evidence="3" id="KW-0597">Phosphoprotein</keyword>
<dbReference type="EMBL" id="JBBXJM010000005">
    <property type="protein sequence ID" value="KAL1407067.1"/>
    <property type="molecule type" value="Genomic_DNA"/>
</dbReference>
<dbReference type="InterPro" id="IPR028565">
    <property type="entry name" value="MHD"/>
</dbReference>
<feature type="compositionally biased region" description="Polar residues" evidence="5">
    <location>
        <begin position="556"/>
        <end position="566"/>
    </location>
</feature>
<protein>
    <recommendedName>
        <fullName evidence="6">MHD domain-containing protein</fullName>
    </recommendedName>
</protein>
<feature type="compositionally biased region" description="Low complexity" evidence="5">
    <location>
        <begin position="244"/>
        <end position="254"/>
    </location>
</feature>
<dbReference type="Proteomes" id="UP001565368">
    <property type="component" value="Unassembled WGS sequence"/>
</dbReference>
<feature type="region of interest" description="Disordered" evidence="5">
    <location>
        <begin position="554"/>
        <end position="614"/>
    </location>
</feature>
<evidence type="ECO:0000256" key="3">
    <source>
        <dbReference type="ARBA" id="ARBA00022553"/>
    </source>
</evidence>
<evidence type="ECO:0000256" key="4">
    <source>
        <dbReference type="ARBA" id="ARBA00022583"/>
    </source>
</evidence>
<dbReference type="InterPro" id="IPR018808">
    <property type="entry name" value="Muniscin_C"/>
</dbReference>
<feature type="compositionally biased region" description="Low complexity" evidence="5">
    <location>
        <begin position="574"/>
        <end position="588"/>
    </location>
</feature>
<evidence type="ECO:0000313" key="7">
    <source>
        <dbReference type="EMBL" id="KAL1407067.1"/>
    </source>
</evidence>
<reference evidence="7 8" key="1">
    <citation type="submission" date="2023-08" db="EMBL/GenBank/DDBJ databases">
        <title>Annotated Genome Sequence of Vanrija albida AlHP1.</title>
        <authorList>
            <person name="Herzog R."/>
        </authorList>
    </citation>
    <scope>NUCLEOTIDE SEQUENCE [LARGE SCALE GENOMIC DNA]</scope>
    <source>
        <strain evidence="7 8">AlHP1</strain>
    </source>
</reference>
<evidence type="ECO:0000256" key="1">
    <source>
        <dbReference type="ARBA" id="ARBA00004496"/>
    </source>
</evidence>
<feature type="compositionally biased region" description="Low complexity" evidence="5">
    <location>
        <begin position="657"/>
        <end position="668"/>
    </location>
</feature>
<feature type="domain" description="MHD" evidence="6">
    <location>
        <begin position="715"/>
        <end position="981"/>
    </location>
</feature>
<dbReference type="Pfam" id="PF00611">
    <property type="entry name" value="FCH"/>
    <property type="match status" value="1"/>
</dbReference>
<feature type="compositionally biased region" description="Low complexity" evidence="5">
    <location>
        <begin position="424"/>
        <end position="437"/>
    </location>
</feature>
<feature type="region of interest" description="Disordered" evidence="5">
    <location>
        <begin position="655"/>
        <end position="694"/>
    </location>
</feature>
<dbReference type="InterPro" id="IPR027267">
    <property type="entry name" value="AH/BAR_dom_sf"/>
</dbReference>
<dbReference type="SUPFAM" id="SSF103657">
    <property type="entry name" value="BAR/IMD domain-like"/>
    <property type="match status" value="1"/>
</dbReference>
<dbReference type="InterPro" id="IPR001060">
    <property type="entry name" value="FCH_dom"/>
</dbReference>
<feature type="compositionally biased region" description="Gly residues" evidence="5">
    <location>
        <begin position="300"/>
        <end position="311"/>
    </location>
</feature>
<proteinExistence type="predicted"/>
<evidence type="ECO:0000256" key="5">
    <source>
        <dbReference type="SAM" id="MobiDB-lite"/>
    </source>
</evidence>
<keyword evidence="8" id="KW-1185">Reference proteome</keyword>
<keyword evidence="4" id="KW-0254">Endocytosis</keyword>
<comment type="caution">
    <text evidence="7">The sequence shown here is derived from an EMBL/GenBank/DDBJ whole genome shotgun (WGS) entry which is preliminary data.</text>
</comment>
<dbReference type="PANTHER" id="PTHR23065:SF7">
    <property type="entry name" value="NOSTRIN, ISOFORM H"/>
    <property type="match status" value="1"/>
</dbReference>
<dbReference type="GeneID" id="95987523"/>
<evidence type="ECO:0000256" key="2">
    <source>
        <dbReference type="ARBA" id="ARBA00022490"/>
    </source>
</evidence>
<keyword evidence="2" id="KW-0963">Cytoplasm</keyword>
<feature type="compositionally biased region" description="Polar residues" evidence="5">
    <location>
        <begin position="683"/>
        <end position="694"/>
    </location>
</feature>
<dbReference type="PANTHER" id="PTHR23065">
    <property type="entry name" value="PROLINE-SERINE-THREONINE PHOSPHATASE INTERACTING PROTEIN 1"/>
    <property type="match status" value="1"/>
</dbReference>
<feature type="compositionally biased region" description="Basic and acidic residues" evidence="5">
    <location>
        <begin position="349"/>
        <end position="383"/>
    </location>
</feature>
<feature type="compositionally biased region" description="Polar residues" evidence="5">
    <location>
        <begin position="323"/>
        <end position="334"/>
    </location>
</feature>
<evidence type="ECO:0000259" key="6">
    <source>
        <dbReference type="PROSITE" id="PS51072"/>
    </source>
</evidence>
<comment type="subcellular location">
    <subcellularLocation>
        <location evidence="1">Cytoplasm</location>
    </subcellularLocation>
</comment>
<dbReference type="RefSeq" id="XP_069207011.1">
    <property type="nucleotide sequence ID" value="XM_069354940.1"/>
</dbReference>
<name>A0ABR3PX99_9TREE</name>
<organism evidence="7 8">
    <name type="scientific">Vanrija albida</name>
    <dbReference type="NCBI Taxonomy" id="181172"/>
    <lineage>
        <taxon>Eukaryota</taxon>
        <taxon>Fungi</taxon>
        <taxon>Dikarya</taxon>
        <taxon>Basidiomycota</taxon>
        <taxon>Agaricomycotina</taxon>
        <taxon>Tremellomycetes</taxon>
        <taxon>Trichosporonales</taxon>
        <taxon>Trichosporonaceae</taxon>
        <taxon>Vanrija</taxon>
    </lineage>
</organism>
<gene>
    <name evidence="7" type="ORF">Q8F55_006480</name>
</gene>
<dbReference type="Gene3D" id="1.20.1270.60">
    <property type="entry name" value="Arfaptin homology (AH) domain/BAR domain"/>
    <property type="match status" value="1"/>
</dbReference>
<feature type="region of interest" description="Disordered" evidence="5">
    <location>
        <begin position="244"/>
        <end position="469"/>
    </location>
</feature>
<evidence type="ECO:0000313" key="8">
    <source>
        <dbReference type="Proteomes" id="UP001565368"/>
    </source>
</evidence>